<proteinExistence type="predicted"/>
<organism evidence="3 4">
    <name type="scientific">Ampelomyces quisqualis</name>
    <name type="common">Powdery mildew agent</name>
    <dbReference type="NCBI Taxonomy" id="50730"/>
    <lineage>
        <taxon>Eukaryota</taxon>
        <taxon>Fungi</taxon>
        <taxon>Dikarya</taxon>
        <taxon>Ascomycota</taxon>
        <taxon>Pezizomycotina</taxon>
        <taxon>Dothideomycetes</taxon>
        <taxon>Pleosporomycetidae</taxon>
        <taxon>Pleosporales</taxon>
        <taxon>Pleosporineae</taxon>
        <taxon>Phaeosphaeriaceae</taxon>
        <taxon>Ampelomyces</taxon>
    </lineage>
</organism>
<reference evidence="3" key="1">
    <citation type="journal article" date="2020" name="Stud. Mycol.">
        <title>101 Dothideomycetes genomes: a test case for predicting lifestyles and emergence of pathogens.</title>
        <authorList>
            <person name="Haridas S."/>
            <person name="Albert R."/>
            <person name="Binder M."/>
            <person name="Bloem J."/>
            <person name="Labutti K."/>
            <person name="Salamov A."/>
            <person name="Andreopoulos B."/>
            <person name="Baker S."/>
            <person name="Barry K."/>
            <person name="Bills G."/>
            <person name="Bluhm B."/>
            <person name="Cannon C."/>
            <person name="Castanera R."/>
            <person name="Culley D."/>
            <person name="Daum C."/>
            <person name="Ezra D."/>
            <person name="Gonzalez J."/>
            <person name="Henrissat B."/>
            <person name="Kuo A."/>
            <person name="Liang C."/>
            <person name="Lipzen A."/>
            <person name="Lutzoni F."/>
            <person name="Magnuson J."/>
            <person name="Mondo S."/>
            <person name="Nolan M."/>
            <person name="Ohm R."/>
            <person name="Pangilinan J."/>
            <person name="Park H.-J."/>
            <person name="Ramirez L."/>
            <person name="Alfaro M."/>
            <person name="Sun H."/>
            <person name="Tritt A."/>
            <person name="Yoshinaga Y."/>
            <person name="Zwiers L.-H."/>
            <person name="Turgeon B."/>
            <person name="Goodwin S."/>
            <person name="Spatafora J."/>
            <person name="Crous P."/>
            <person name="Grigoriev I."/>
        </authorList>
    </citation>
    <scope>NUCLEOTIDE SEQUENCE</scope>
    <source>
        <strain evidence="3">HMLAC05119</strain>
    </source>
</reference>
<evidence type="ECO:0000256" key="1">
    <source>
        <dbReference type="SAM" id="MobiDB-lite"/>
    </source>
</evidence>
<dbReference type="GO" id="GO:0030490">
    <property type="term" value="P:maturation of SSU-rRNA"/>
    <property type="evidence" value="ECO:0007669"/>
    <property type="project" value="TreeGrafter"/>
</dbReference>
<protein>
    <submittedName>
        <fullName evidence="3">Programmed cell death protein 2</fullName>
    </submittedName>
</protein>
<accession>A0A6A5R0J9</accession>
<dbReference type="GO" id="GO:0005737">
    <property type="term" value="C:cytoplasm"/>
    <property type="evidence" value="ECO:0007669"/>
    <property type="project" value="InterPro"/>
</dbReference>
<dbReference type="Pfam" id="PF04194">
    <property type="entry name" value="PDCD2_C"/>
    <property type="match status" value="1"/>
</dbReference>
<dbReference type="PANTHER" id="PTHR47524">
    <property type="entry name" value="20S RRNA ACCUMULATION PROTEIN 4"/>
    <property type="match status" value="1"/>
</dbReference>
<name>A0A6A5R0J9_AMPQU</name>
<gene>
    <name evidence="3" type="ORF">BDU57DRAFT_508800</name>
</gene>
<feature type="compositionally biased region" description="Low complexity" evidence="1">
    <location>
        <begin position="169"/>
        <end position="179"/>
    </location>
</feature>
<evidence type="ECO:0000313" key="4">
    <source>
        <dbReference type="Proteomes" id="UP000800096"/>
    </source>
</evidence>
<dbReference type="InterPro" id="IPR007320">
    <property type="entry name" value="PDCD2_C"/>
</dbReference>
<dbReference type="Proteomes" id="UP000800096">
    <property type="component" value="Unassembled WGS sequence"/>
</dbReference>
<feature type="compositionally biased region" description="Polar residues" evidence="1">
    <location>
        <begin position="146"/>
        <end position="165"/>
    </location>
</feature>
<dbReference type="PANTHER" id="PTHR47524:SF1">
    <property type="entry name" value="20S RRNA ACCUMULATION PROTEIN 4"/>
    <property type="match status" value="1"/>
</dbReference>
<feature type="region of interest" description="Disordered" evidence="1">
    <location>
        <begin position="113"/>
        <end position="241"/>
    </location>
</feature>
<dbReference type="OrthoDB" id="443682at2759"/>
<feature type="domain" description="Programmed cell death protein 2 C-terminal" evidence="2">
    <location>
        <begin position="291"/>
        <end position="424"/>
    </location>
</feature>
<feature type="compositionally biased region" description="Low complexity" evidence="1">
    <location>
        <begin position="337"/>
        <end position="349"/>
    </location>
</feature>
<evidence type="ECO:0000259" key="2">
    <source>
        <dbReference type="Pfam" id="PF04194"/>
    </source>
</evidence>
<evidence type="ECO:0000313" key="3">
    <source>
        <dbReference type="EMBL" id="KAF1920464.1"/>
    </source>
</evidence>
<feature type="region of interest" description="Disordered" evidence="1">
    <location>
        <begin position="255"/>
        <end position="285"/>
    </location>
</feature>
<feature type="compositionally biased region" description="Basic and acidic residues" evidence="1">
    <location>
        <begin position="120"/>
        <end position="134"/>
    </location>
</feature>
<sequence length="431" mass="46114">MAPYDSDSSDDGGEYTETNVLLGYATGDATGDAVSHLGGAPSWLDDKTPPSGASAKCKVCNGLLSLLLQLDGDLPQQFPGHERRLYIWTCRRKTCRRKEGSIRALRGVRIAKGASNRAQTKAEKPQIAPEDKPQPKIGESLFGVKNGSSTTAPANPFSNPFSSHTAGKAPANPFSSAPAPCDPGAAPLPSVQVTGPETADVDSSKLSETFAAKVRLSSPASEQPPRPHEPWPADPSFPEGFPRYQLEAEYETLDAPSAPQIPDHARMDIDTEGSGGGGGKEDKEVYESSIDKTFQKFADRLGQNPEQVLRYEFRGKPLLYSDTDAVGKLLAPHSENASSSTAKVTTASSRTGSGLPRCQTCGADRVFEAQLTPHAITELEAQDMSVDGMEWGTIIVGVCSKDCKPADVSEAEVGYVEEWVGVQWEEMNSKR</sequence>
<dbReference type="EMBL" id="ML979132">
    <property type="protein sequence ID" value="KAF1920464.1"/>
    <property type="molecule type" value="Genomic_DNA"/>
</dbReference>
<keyword evidence="4" id="KW-1185">Reference proteome</keyword>
<dbReference type="AlphaFoldDB" id="A0A6A5R0J9"/>
<feature type="region of interest" description="Disordered" evidence="1">
    <location>
        <begin position="334"/>
        <end position="355"/>
    </location>
</feature>